<reference evidence="1" key="1">
    <citation type="submission" date="2016-10" db="EMBL/GenBank/DDBJ databases">
        <title>Sequence of Gallionella enrichment culture.</title>
        <authorList>
            <person name="Poehlein A."/>
            <person name="Muehling M."/>
            <person name="Daniel R."/>
        </authorList>
    </citation>
    <scope>NUCLEOTIDE SEQUENCE</scope>
</reference>
<dbReference type="Gene3D" id="2.60.120.1140">
    <property type="entry name" value="Protein of unknown function DUF192"/>
    <property type="match status" value="1"/>
</dbReference>
<dbReference type="AlphaFoldDB" id="A0A1J5S5C8"/>
<dbReference type="PANTHER" id="PTHR37953">
    <property type="entry name" value="UPF0127 PROTEIN MJ1496"/>
    <property type="match status" value="1"/>
</dbReference>
<organism evidence="1">
    <name type="scientific">mine drainage metagenome</name>
    <dbReference type="NCBI Taxonomy" id="410659"/>
    <lineage>
        <taxon>unclassified sequences</taxon>
        <taxon>metagenomes</taxon>
        <taxon>ecological metagenomes</taxon>
    </lineage>
</organism>
<accession>A0A1J5S5C8</accession>
<sequence length="181" mass="20015">MNVKNANPVSWLVYSLLLGSWLVLGTGCGAKPKAKEAPAEPKTVADVFNIGLGDVTAHLQVAITQFEQERGLMGRRNLGTDDGMVFVYRAPRALSYWMRNTPTPLDIGYFDSKGILREVYPMYPYDETPVNSHSTQIQFAVEMHQGWYVSNHVLPGAHLDLKALASALTARGYKPSEFGLN</sequence>
<comment type="caution">
    <text evidence="1">The sequence shown here is derived from an EMBL/GenBank/DDBJ whole genome shotgun (WGS) entry which is preliminary data.</text>
</comment>
<gene>
    <name evidence="1" type="ORF">GALL_142710</name>
</gene>
<dbReference type="EMBL" id="MLJW01000064">
    <property type="protein sequence ID" value="OIR03649.1"/>
    <property type="molecule type" value="Genomic_DNA"/>
</dbReference>
<dbReference type="InterPro" id="IPR038695">
    <property type="entry name" value="Saro_0823-like_sf"/>
</dbReference>
<evidence type="ECO:0008006" key="2">
    <source>
        <dbReference type="Google" id="ProtNLM"/>
    </source>
</evidence>
<proteinExistence type="predicted"/>
<protein>
    <recommendedName>
        <fullName evidence="2">DUF192 domain-containing protein</fullName>
    </recommendedName>
</protein>
<dbReference type="Pfam" id="PF02643">
    <property type="entry name" value="DUF192"/>
    <property type="match status" value="1"/>
</dbReference>
<dbReference type="PANTHER" id="PTHR37953:SF1">
    <property type="entry name" value="UPF0127 PROTEIN MJ1496"/>
    <property type="match status" value="1"/>
</dbReference>
<name>A0A1J5S5C8_9ZZZZ</name>
<dbReference type="PROSITE" id="PS51257">
    <property type="entry name" value="PROKAR_LIPOPROTEIN"/>
    <property type="match status" value="1"/>
</dbReference>
<evidence type="ECO:0000313" key="1">
    <source>
        <dbReference type="EMBL" id="OIR03649.1"/>
    </source>
</evidence>
<dbReference type="InterPro" id="IPR003795">
    <property type="entry name" value="DUF192"/>
</dbReference>